<evidence type="ECO:0000256" key="5">
    <source>
        <dbReference type="SAM" id="MobiDB-lite"/>
    </source>
</evidence>
<feature type="compositionally biased region" description="Basic and acidic residues" evidence="5">
    <location>
        <begin position="115"/>
        <end position="150"/>
    </location>
</feature>
<evidence type="ECO:0000256" key="2">
    <source>
        <dbReference type="ARBA" id="ARBA00022692"/>
    </source>
</evidence>
<keyword evidence="8" id="KW-1185">Reference proteome</keyword>
<gene>
    <name evidence="7" type="ORF">JMM60_05990</name>
</gene>
<comment type="caution">
    <text evidence="7">The sequence shown here is derived from an EMBL/GenBank/DDBJ whole genome shotgun (WGS) entry which is preliminary data.</text>
</comment>
<organism evidence="7 8">
    <name type="scientific">Rhodovulum sulfidophilum</name>
    <name type="common">Rhodobacter sulfidophilus</name>
    <dbReference type="NCBI Taxonomy" id="35806"/>
    <lineage>
        <taxon>Bacteria</taxon>
        <taxon>Pseudomonadati</taxon>
        <taxon>Pseudomonadota</taxon>
        <taxon>Alphaproteobacteria</taxon>
        <taxon>Rhodobacterales</taxon>
        <taxon>Paracoccaceae</taxon>
        <taxon>Rhodovulum</taxon>
    </lineage>
</organism>
<evidence type="ECO:0000259" key="6">
    <source>
        <dbReference type="PROSITE" id="PS52015"/>
    </source>
</evidence>
<dbReference type="InterPro" id="IPR037682">
    <property type="entry name" value="TonB_C"/>
</dbReference>
<evidence type="ECO:0000256" key="4">
    <source>
        <dbReference type="ARBA" id="ARBA00023136"/>
    </source>
</evidence>
<evidence type="ECO:0000313" key="8">
    <source>
        <dbReference type="Proteomes" id="UP000604473"/>
    </source>
</evidence>
<feature type="compositionally biased region" description="Low complexity" evidence="5">
    <location>
        <begin position="162"/>
        <end position="177"/>
    </location>
</feature>
<keyword evidence="4" id="KW-0472">Membrane</keyword>
<dbReference type="SUPFAM" id="SSF74653">
    <property type="entry name" value="TolA/TonB C-terminal domain"/>
    <property type="match status" value="1"/>
</dbReference>
<keyword evidence="2" id="KW-0812">Transmembrane</keyword>
<feature type="domain" description="TonB C-terminal" evidence="6">
    <location>
        <begin position="200"/>
        <end position="289"/>
    </location>
</feature>
<evidence type="ECO:0000256" key="3">
    <source>
        <dbReference type="ARBA" id="ARBA00022989"/>
    </source>
</evidence>
<reference evidence="7 8" key="1">
    <citation type="submission" date="2021-01" db="EMBL/GenBank/DDBJ databases">
        <title>Draft genomes of Rhodovulum sulfidophilum.</title>
        <authorList>
            <person name="Guzman M.S."/>
        </authorList>
    </citation>
    <scope>NUCLEOTIDE SEQUENCE [LARGE SCALE GENOMIC DNA]</scope>
    <source>
        <strain evidence="7 8">AB35</strain>
    </source>
</reference>
<sequence>MRGGLEVLAFGGLALVLHLAVWPGDETPGISAAGGGGEDLATLAAATAAIARQVSEWDSPPAPPQALPAPEAPPPPEAPPELAPPELLPELTDPAPRRPDLPRLAALAAPEPPPEPERHPDPRPEVRQARADTPRPVERPDPKPDPKPEPKPAPASQQPVRAAASQSSDMQQAEKAAGAGGAARGRAGEASAATRDPGRVATLMAQWGAAIRARIQRRVPEGAGRGAALVELTVSARGALVSVRVVRSSGNARLDGLALAAVRQAGRFPAAPAGLGDGARSFSLEVRSR</sequence>
<feature type="region of interest" description="Disordered" evidence="5">
    <location>
        <begin position="52"/>
        <end position="199"/>
    </location>
</feature>
<feature type="compositionally biased region" description="Low complexity" evidence="5">
    <location>
        <begin position="184"/>
        <end position="193"/>
    </location>
</feature>
<dbReference type="RefSeq" id="WP_202247988.1">
    <property type="nucleotide sequence ID" value="NZ_JAESJJ010000004.1"/>
</dbReference>
<protein>
    <submittedName>
        <fullName evidence="7">TonB family protein</fullName>
    </submittedName>
</protein>
<proteinExistence type="predicted"/>
<dbReference type="Proteomes" id="UP000604473">
    <property type="component" value="Unassembled WGS sequence"/>
</dbReference>
<dbReference type="InterPro" id="IPR006260">
    <property type="entry name" value="TonB/TolA_C"/>
</dbReference>
<keyword evidence="3" id="KW-1133">Transmembrane helix</keyword>
<dbReference type="Pfam" id="PF13103">
    <property type="entry name" value="TonB_2"/>
    <property type="match status" value="1"/>
</dbReference>
<dbReference type="PROSITE" id="PS52015">
    <property type="entry name" value="TONB_CTD"/>
    <property type="match status" value="1"/>
</dbReference>
<feature type="compositionally biased region" description="Pro residues" evidence="5">
    <location>
        <begin position="60"/>
        <end position="87"/>
    </location>
</feature>
<evidence type="ECO:0000313" key="7">
    <source>
        <dbReference type="EMBL" id="MBL3608357.1"/>
    </source>
</evidence>
<accession>A0ABS1RQK4</accession>
<dbReference type="NCBIfam" id="TIGR01352">
    <property type="entry name" value="tonB_Cterm"/>
    <property type="match status" value="1"/>
</dbReference>
<dbReference type="Gene3D" id="3.30.1150.10">
    <property type="match status" value="1"/>
</dbReference>
<evidence type="ECO:0000256" key="1">
    <source>
        <dbReference type="ARBA" id="ARBA00004167"/>
    </source>
</evidence>
<name>A0ABS1RQK4_RHOSU</name>
<comment type="subcellular location">
    <subcellularLocation>
        <location evidence="1">Membrane</location>
        <topology evidence="1">Single-pass membrane protein</topology>
    </subcellularLocation>
</comment>
<dbReference type="EMBL" id="JAESJJ010000004">
    <property type="protein sequence ID" value="MBL3608357.1"/>
    <property type="molecule type" value="Genomic_DNA"/>
</dbReference>